<evidence type="ECO:0000259" key="3">
    <source>
        <dbReference type="Pfam" id="PF05239"/>
    </source>
</evidence>
<dbReference type="SUPFAM" id="SSF50346">
    <property type="entry name" value="PRC-barrel domain"/>
    <property type="match status" value="1"/>
</dbReference>
<evidence type="ECO:0000256" key="2">
    <source>
        <dbReference type="SAM" id="SignalP"/>
    </source>
</evidence>
<proteinExistence type="predicted"/>
<keyword evidence="2" id="KW-0732">Signal</keyword>
<dbReference type="InterPro" id="IPR011033">
    <property type="entry name" value="PRC_barrel-like_sf"/>
</dbReference>
<dbReference type="STRING" id="29571.SAMN05878437_2631"/>
<dbReference type="AlphaFoldDB" id="A0A1M7I8W3"/>
<dbReference type="OrthoDB" id="6182585at2"/>
<gene>
    <name evidence="4" type="ORF">SAMN05878437_2631</name>
</gene>
<dbReference type="RefSeq" id="WP_079554301.1">
    <property type="nucleotide sequence ID" value="NZ_LT670847.1"/>
</dbReference>
<accession>A0A1M7I8W3</accession>
<dbReference type="EMBL" id="LT670847">
    <property type="protein sequence ID" value="SHM37202.1"/>
    <property type="molecule type" value="Genomic_DNA"/>
</dbReference>
<feature type="compositionally biased region" description="Polar residues" evidence="1">
    <location>
        <begin position="142"/>
        <end position="163"/>
    </location>
</feature>
<name>A0A1M7I8W3_9GAMM</name>
<evidence type="ECO:0000256" key="1">
    <source>
        <dbReference type="SAM" id="MobiDB-lite"/>
    </source>
</evidence>
<dbReference type="Proteomes" id="UP000190911">
    <property type="component" value="Chromosome I"/>
</dbReference>
<reference evidence="4 5" key="1">
    <citation type="submission" date="2016-11" db="EMBL/GenBank/DDBJ databases">
        <authorList>
            <person name="Jaros S."/>
            <person name="Januszkiewicz K."/>
            <person name="Wedrychowicz H."/>
        </authorList>
    </citation>
    <scope>NUCLEOTIDE SEQUENCE [LARGE SCALE GENOMIC DNA]</scope>
    <source>
        <strain evidence="4 5">ACAM 12</strain>
    </source>
</reference>
<dbReference type="Gene3D" id="2.30.30.240">
    <property type="entry name" value="PRC-barrel domain"/>
    <property type="match status" value="1"/>
</dbReference>
<feature type="domain" description="PRC-barrel" evidence="3">
    <location>
        <begin position="50"/>
        <end position="121"/>
    </location>
</feature>
<keyword evidence="5" id="KW-1185">Reference proteome</keyword>
<sequence>MRKNTLMTALGVSVLSFSLGAQAQTEQQNAQTGPQGMYAADDILDANAYIVNGSGEPIGEVEDILFDEQMKVSALVVESGQVLGLGGREMVVGTDYFALETYTEKDDDGDRDTEHRVMIDATSDEVAQFPAYNHDWWEQAQSNAQDAWQTTQAGAESAWQSTREGAKNAWQKTQNAASDMSEETQDAASDATE</sequence>
<dbReference type="Pfam" id="PF05239">
    <property type="entry name" value="PRC"/>
    <property type="match status" value="1"/>
</dbReference>
<feature type="region of interest" description="Disordered" evidence="1">
    <location>
        <begin position="142"/>
        <end position="193"/>
    </location>
</feature>
<protein>
    <submittedName>
        <fullName evidence="4">PRC-barrel domain-containing protein</fullName>
    </submittedName>
</protein>
<evidence type="ECO:0000313" key="4">
    <source>
        <dbReference type="EMBL" id="SHM37202.1"/>
    </source>
</evidence>
<dbReference type="Gene3D" id="1.10.287.700">
    <property type="entry name" value="Helix hairpin bin"/>
    <property type="match status" value="1"/>
</dbReference>
<dbReference type="InParanoid" id="A0A1M7I8W3"/>
<organism evidence="4 5">
    <name type="scientific">Vreelandella subglaciescola</name>
    <dbReference type="NCBI Taxonomy" id="29571"/>
    <lineage>
        <taxon>Bacteria</taxon>
        <taxon>Pseudomonadati</taxon>
        <taxon>Pseudomonadota</taxon>
        <taxon>Gammaproteobacteria</taxon>
        <taxon>Oceanospirillales</taxon>
        <taxon>Halomonadaceae</taxon>
        <taxon>Vreelandella</taxon>
    </lineage>
</organism>
<evidence type="ECO:0000313" key="5">
    <source>
        <dbReference type="Proteomes" id="UP000190911"/>
    </source>
</evidence>
<feature type="chain" id="PRO_5013042675" evidence="2">
    <location>
        <begin position="24"/>
        <end position="193"/>
    </location>
</feature>
<feature type="signal peptide" evidence="2">
    <location>
        <begin position="1"/>
        <end position="23"/>
    </location>
</feature>
<dbReference type="InterPro" id="IPR027275">
    <property type="entry name" value="PRC-brl_dom"/>
</dbReference>